<accession>A0A1H6TRL5</accession>
<evidence type="ECO:0000313" key="4">
    <source>
        <dbReference type="EMBL" id="SEI82703.1"/>
    </source>
</evidence>
<evidence type="ECO:0000259" key="3">
    <source>
        <dbReference type="Pfam" id="PF00535"/>
    </source>
</evidence>
<dbReference type="PANTHER" id="PTHR43685">
    <property type="entry name" value="GLYCOSYLTRANSFERASE"/>
    <property type="match status" value="1"/>
</dbReference>
<keyword evidence="4" id="KW-0808">Transferase</keyword>
<sequence>MVPLISVVIPTHNRARYAISAIRSVLAIQDDRIELVVSDTSTDAKLAALIADEKNSCVGDPRLNYFRPRENLDMTGNHNAAIGAARGEYVCLIGDDDTVSAECLVAAEWAMSKGIELISPNVVANYVWPDFRHRFFGGGHASRLYFSRQMGGVSLGKSDESLARALVNAAQGTDGLPKIYHGLVKRTLLEKIRQISGAYFHGSSPDVSGAIGLALVGSDFVVIDYPLTIPGASGGSNTGRSAMNKHKGKIEQETQTKGFESEGWSPGVPRFFSVETVWAHAALETMRRIAPHMISRFNFSRLIAICHVLHPEYDLELKQATIEAGEIVGDAVKLVENIGSEIRRFKRERMKRLIKRVLVPTVAGGRKYTGGVVEVFDAPEALMKYMKKSGVSWGAVSQSVDRLIEESNS</sequence>
<dbReference type="AlphaFoldDB" id="A0A1H6TRL5"/>
<protein>
    <submittedName>
        <fullName evidence="4">Glycosyl transferase family 2</fullName>
    </submittedName>
</protein>
<keyword evidence="1" id="KW-0997">Cell inner membrane</keyword>
<dbReference type="SUPFAM" id="SSF53448">
    <property type="entry name" value="Nucleotide-diphospho-sugar transferases"/>
    <property type="match status" value="1"/>
</dbReference>
<evidence type="ECO:0000256" key="1">
    <source>
        <dbReference type="ARBA" id="ARBA00022519"/>
    </source>
</evidence>
<evidence type="ECO:0000256" key="2">
    <source>
        <dbReference type="SAM" id="MobiDB-lite"/>
    </source>
</evidence>
<dbReference type="RefSeq" id="WP_170847697.1">
    <property type="nucleotide sequence ID" value="NZ_FNZE01000002.1"/>
</dbReference>
<dbReference type="Proteomes" id="UP000242930">
    <property type="component" value="Unassembled WGS sequence"/>
</dbReference>
<dbReference type="InterPro" id="IPR029044">
    <property type="entry name" value="Nucleotide-diphossugar_trans"/>
</dbReference>
<keyword evidence="5" id="KW-1185">Reference proteome</keyword>
<dbReference type="EMBL" id="FNZE01000002">
    <property type="protein sequence ID" value="SEI82703.1"/>
    <property type="molecule type" value="Genomic_DNA"/>
</dbReference>
<dbReference type="PANTHER" id="PTHR43685:SF2">
    <property type="entry name" value="GLYCOSYLTRANSFERASE 2-LIKE DOMAIN-CONTAINING PROTEIN"/>
    <property type="match status" value="1"/>
</dbReference>
<keyword evidence="1" id="KW-1003">Cell membrane</keyword>
<dbReference type="InterPro" id="IPR001173">
    <property type="entry name" value="Glyco_trans_2-like"/>
</dbReference>
<dbReference type="Gene3D" id="3.90.550.10">
    <property type="entry name" value="Spore Coat Polysaccharide Biosynthesis Protein SpsA, Chain A"/>
    <property type="match status" value="1"/>
</dbReference>
<proteinExistence type="predicted"/>
<dbReference type="InterPro" id="IPR050834">
    <property type="entry name" value="Glycosyltransf_2"/>
</dbReference>
<organism evidence="4 5">
    <name type="scientific">Pseudomonas linyingensis</name>
    <dbReference type="NCBI Taxonomy" id="915471"/>
    <lineage>
        <taxon>Bacteria</taxon>
        <taxon>Pseudomonadati</taxon>
        <taxon>Pseudomonadota</taxon>
        <taxon>Gammaproteobacteria</taxon>
        <taxon>Pseudomonadales</taxon>
        <taxon>Pseudomonadaceae</taxon>
        <taxon>Pseudomonas</taxon>
    </lineage>
</organism>
<dbReference type="STRING" id="915471.SAMN05216201_102338"/>
<feature type="domain" description="Glycosyltransferase 2-like" evidence="3">
    <location>
        <begin position="6"/>
        <end position="104"/>
    </location>
</feature>
<name>A0A1H6TRL5_9PSED</name>
<gene>
    <name evidence="4" type="ORF">SAMN05216201_102338</name>
</gene>
<feature type="region of interest" description="Disordered" evidence="2">
    <location>
        <begin position="234"/>
        <end position="262"/>
    </location>
</feature>
<reference evidence="5" key="1">
    <citation type="submission" date="2016-10" db="EMBL/GenBank/DDBJ databases">
        <authorList>
            <person name="Varghese N."/>
            <person name="Submissions S."/>
        </authorList>
    </citation>
    <scope>NUCLEOTIDE SEQUENCE [LARGE SCALE GENOMIC DNA]</scope>
    <source>
        <strain evidence="5">LMG 25967</strain>
    </source>
</reference>
<dbReference type="GO" id="GO:0016740">
    <property type="term" value="F:transferase activity"/>
    <property type="evidence" value="ECO:0007669"/>
    <property type="project" value="UniProtKB-KW"/>
</dbReference>
<keyword evidence="1" id="KW-0472">Membrane</keyword>
<evidence type="ECO:0000313" key="5">
    <source>
        <dbReference type="Proteomes" id="UP000242930"/>
    </source>
</evidence>
<dbReference type="Pfam" id="PF00535">
    <property type="entry name" value="Glycos_transf_2"/>
    <property type="match status" value="1"/>
</dbReference>